<dbReference type="Proteomes" id="UP000585638">
    <property type="component" value="Unassembled WGS sequence"/>
</dbReference>
<accession>A0A7W9KD09</accession>
<evidence type="ECO:0000256" key="1">
    <source>
        <dbReference type="ARBA" id="ARBA00004496"/>
    </source>
</evidence>
<comment type="subcellular location">
    <subcellularLocation>
        <location evidence="1">Cytoplasm</location>
    </subcellularLocation>
</comment>
<keyword evidence="6" id="KW-1185">Reference proteome</keyword>
<keyword evidence="3" id="KW-0963">Cytoplasm</keyword>
<keyword evidence="4" id="KW-0143">Chaperone</keyword>
<dbReference type="Pfam" id="PF14011">
    <property type="entry name" value="ESX-1_EspG"/>
    <property type="match status" value="2"/>
</dbReference>
<evidence type="ECO:0000313" key="6">
    <source>
        <dbReference type="Proteomes" id="UP000585638"/>
    </source>
</evidence>
<proteinExistence type="inferred from homology"/>
<comment type="caution">
    <text evidence="5">The sequence shown here is derived from an EMBL/GenBank/DDBJ whole genome shotgun (WGS) entry which is preliminary data.</text>
</comment>
<organism evidence="5 6">
    <name type="scientific">Kutzneria kofuensis</name>
    <dbReference type="NCBI Taxonomy" id="103725"/>
    <lineage>
        <taxon>Bacteria</taxon>
        <taxon>Bacillati</taxon>
        <taxon>Actinomycetota</taxon>
        <taxon>Actinomycetes</taxon>
        <taxon>Pseudonocardiales</taxon>
        <taxon>Pseudonocardiaceae</taxon>
        <taxon>Kutzneria</taxon>
    </lineage>
</organism>
<sequence>MAAVALECTFVELDAVGEALGLTLRRFPFAFPYHGNGINRTALRAQVAASLAERGLLRGNRFTPELQDTLTLFATGQPAIGLLGMTGDEQLTALGVFGADRGLIAVRHDEGIRFTFVPRARIVPTLVAQLPPMAGAPGGTPLGSPRLGGGSFLVDGESIGWVDTDDGRYLAVTSRGIDGRPRIDYSPGDPAEVERRLHARISLG</sequence>
<evidence type="ECO:0000256" key="3">
    <source>
        <dbReference type="ARBA" id="ARBA00022490"/>
    </source>
</evidence>
<evidence type="ECO:0000313" key="5">
    <source>
        <dbReference type="EMBL" id="MBB5890357.1"/>
    </source>
</evidence>
<dbReference type="InterPro" id="IPR025734">
    <property type="entry name" value="EspG"/>
</dbReference>
<name>A0A7W9KD09_9PSEU</name>
<dbReference type="AlphaFoldDB" id="A0A7W9KD09"/>
<comment type="similarity">
    <text evidence="2">Belongs to the EspG family.</text>
</comment>
<evidence type="ECO:0000256" key="4">
    <source>
        <dbReference type="ARBA" id="ARBA00023186"/>
    </source>
</evidence>
<evidence type="ECO:0000256" key="2">
    <source>
        <dbReference type="ARBA" id="ARBA00006411"/>
    </source>
</evidence>
<reference evidence="5 6" key="1">
    <citation type="submission" date="2020-08" db="EMBL/GenBank/DDBJ databases">
        <title>Sequencing the genomes of 1000 actinobacteria strains.</title>
        <authorList>
            <person name="Klenk H.-P."/>
        </authorList>
    </citation>
    <scope>NUCLEOTIDE SEQUENCE [LARGE SCALE GENOMIC DNA]</scope>
    <source>
        <strain evidence="5 6">DSM 43851</strain>
    </source>
</reference>
<evidence type="ECO:0008006" key="7">
    <source>
        <dbReference type="Google" id="ProtNLM"/>
    </source>
</evidence>
<protein>
    <recommendedName>
        <fullName evidence="7">ESAT-6 protein secretion system EspG family protein</fullName>
    </recommendedName>
</protein>
<gene>
    <name evidence="5" type="ORF">BJ998_001553</name>
</gene>
<dbReference type="RefSeq" id="WP_184859766.1">
    <property type="nucleotide sequence ID" value="NZ_BAAAWY010000047.1"/>
</dbReference>
<dbReference type="EMBL" id="JACHIR010000001">
    <property type="protein sequence ID" value="MBB5890357.1"/>
    <property type="molecule type" value="Genomic_DNA"/>
</dbReference>